<accession>D9SMB2</accession>
<reference evidence="2 3" key="1">
    <citation type="submission" date="2010-08" db="EMBL/GenBank/DDBJ databases">
        <title>Complete sequence of Clostridium cellulovorans 743B.</title>
        <authorList>
            <consortium name="US DOE Joint Genome Institute"/>
            <person name="Lucas S."/>
            <person name="Copeland A."/>
            <person name="Lapidus A."/>
            <person name="Cheng J.-F."/>
            <person name="Bruce D."/>
            <person name="Goodwin L."/>
            <person name="Pitluck S."/>
            <person name="Chertkov O."/>
            <person name="Detter J.C."/>
            <person name="Han C."/>
            <person name="Tapia R."/>
            <person name="Land M."/>
            <person name="Hauser L."/>
            <person name="Chang Y.-J."/>
            <person name="Jeffries C."/>
            <person name="Kyrpides N."/>
            <person name="Ivanova N."/>
            <person name="Mikhailova N."/>
            <person name="Hemme C.L."/>
            <person name="Woyke T."/>
        </authorList>
    </citation>
    <scope>NUCLEOTIDE SEQUENCE [LARGE SCALE GENOMIC DNA]</scope>
    <source>
        <strain evidence="3">ATCC 35296 / DSM 3052 / OCM 3 / 743B</strain>
    </source>
</reference>
<feature type="transmembrane region" description="Helical" evidence="1">
    <location>
        <begin position="7"/>
        <end position="27"/>
    </location>
</feature>
<dbReference type="Proteomes" id="UP000002730">
    <property type="component" value="Chromosome"/>
</dbReference>
<organism evidence="2 3">
    <name type="scientific">Clostridium cellulovorans (strain ATCC 35296 / DSM 3052 / OCM 3 / 743B)</name>
    <dbReference type="NCBI Taxonomy" id="573061"/>
    <lineage>
        <taxon>Bacteria</taxon>
        <taxon>Bacillati</taxon>
        <taxon>Bacillota</taxon>
        <taxon>Clostridia</taxon>
        <taxon>Eubacteriales</taxon>
        <taxon>Clostridiaceae</taxon>
        <taxon>Clostridium</taxon>
    </lineage>
</organism>
<keyword evidence="1" id="KW-0812">Transmembrane</keyword>
<keyword evidence="1" id="KW-1133">Transmembrane helix</keyword>
<evidence type="ECO:0000313" key="2">
    <source>
        <dbReference type="EMBL" id="ADL53768.1"/>
    </source>
</evidence>
<evidence type="ECO:0000256" key="1">
    <source>
        <dbReference type="SAM" id="Phobius"/>
    </source>
</evidence>
<proteinExistence type="predicted"/>
<dbReference type="AlphaFoldDB" id="D9SMB2"/>
<keyword evidence="3" id="KW-1185">Reference proteome</keyword>
<sequence>MRKCDSILTTTTFIITASLSLTLMSGYGSNQQNTPVTTVASTTLPAITDDNNSISKK</sequence>
<protein>
    <submittedName>
        <fullName evidence="2">Uncharacterized protein</fullName>
    </submittedName>
</protein>
<evidence type="ECO:0000313" key="3">
    <source>
        <dbReference type="Proteomes" id="UP000002730"/>
    </source>
</evidence>
<gene>
    <name evidence="2" type="ordered locus">Clocel_4106</name>
</gene>
<name>D9SMB2_CLOC7</name>
<dbReference type="RefSeq" id="WP_010074119.1">
    <property type="nucleotide sequence ID" value="NC_014393.1"/>
</dbReference>
<dbReference type="EMBL" id="CP002160">
    <property type="protein sequence ID" value="ADL53768.1"/>
    <property type="molecule type" value="Genomic_DNA"/>
</dbReference>
<dbReference type="KEGG" id="ccb:Clocel_4106"/>
<dbReference type="HOGENOM" id="CLU_2988517_0_0_9"/>
<keyword evidence="1" id="KW-0472">Membrane</keyword>